<comment type="subcellular location">
    <subcellularLocation>
        <location evidence="2">Cell envelope</location>
    </subcellularLocation>
</comment>
<dbReference type="STRING" id="5599.A0A177E2G9"/>
<dbReference type="InterPro" id="IPR050732">
    <property type="entry name" value="Beta-glucan_modifiers"/>
</dbReference>
<evidence type="ECO:0000256" key="3">
    <source>
        <dbReference type="ARBA" id="ARBA00008773"/>
    </source>
</evidence>
<feature type="chain" id="PRO_5008060097" description="glucan endo-1,3-beta-D-glucosidase" evidence="7">
    <location>
        <begin position="17"/>
        <end position="711"/>
    </location>
</feature>
<feature type="region of interest" description="Disordered" evidence="6">
    <location>
        <begin position="311"/>
        <end position="346"/>
    </location>
</feature>
<accession>A0A177E2G9</accession>
<organism evidence="8 9">
    <name type="scientific">Alternaria alternata</name>
    <name type="common">Alternaria rot fungus</name>
    <name type="synonym">Torula alternata</name>
    <dbReference type="NCBI Taxonomy" id="5599"/>
    <lineage>
        <taxon>Eukaryota</taxon>
        <taxon>Fungi</taxon>
        <taxon>Dikarya</taxon>
        <taxon>Ascomycota</taxon>
        <taxon>Pezizomycotina</taxon>
        <taxon>Dothideomycetes</taxon>
        <taxon>Pleosporomycetidae</taxon>
        <taxon>Pleosporales</taxon>
        <taxon>Pleosporineae</taxon>
        <taxon>Pleosporaceae</taxon>
        <taxon>Alternaria</taxon>
        <taxon>Alternaria sect. Alternaria</taxon>
        <taxon>Alternaria alternata complex</taxon>
    </lineage>
</organism>
<keyword evidence="5 8" id="KW-0378">Hydrolase</keyword>
<dbReference type="VEuPathDB" id="FungiDB:CC77DRAFT_952649"/>
<evidence type="ECO:0000256" key="1">
    <source>
        <dbReference type="ARBA" id="ARBA00000382"/>
    </source>
</evidence>
<reference evidence="8 9" key="1">
    <citation type="submission" date="2016-05" db="EMBL/GenBank/DDBJ databases">
        <title>Comparative analysis of secretome profiles of manganese(II)-oxidizing ascomycete fungi.</title>
        <authorList>
            <consortium name="DOE Joint Genome Institute"/>
            <person name="Zeiner C.A."/>
            <person name="Purvine S.O."/>
            <person name="Zink E.M."/>
            <person name="Wu S."/>
            <person name="Pasa-Tolic L."/>
            <person name="Chaput D.L."/>
            <person name="Haridas S."/>
            <person name="Grigoriev I.V."/>
            <person name="Santelli C.M."/>
            <person name="Hansel C.M."/>
        </authorList>
    </citation>
    <scope>NUCLEOTIDE SEQUENCE [LARGE SCALE GENOMIC DNA]</scope>
    <source>
        <strain evidence="8 9">SRC1lrK2f</strain>
    </source>
</reference>
<dbReference type="PANTHER" id="PTHR16631:SF13">
    <property type="entry name" value="GLUCAN ENDO-1,3-BETA-GLUCOSIDASE EGLC-RELATED"/>
    <property type="match status" value="1"/>
</dbReference>
<evidence type="ECO:0000256" key="4">
    <source>
        <dbReference type="ARBA" id="ARBA00012780"/>
    </source>
</evidence>
<dbReference type="SUPFAM" id="SSF51445">
    <property type="entry name" value="(Trans)glycosidases"/>
    <property type="match status" value="1"/>
</dbReference>
<feature type="compositionally biased region" description="Low complexity" evidence="6">
    <location>
        <begin position="321"/>
        <end position="331"/>
    </location>
</feature>
<proteinExistence type="inferred from homology"/>
<keyword evidence="7" id="KW-0732">Signal</keyword>
<dbReference type="GO" id="GO:0009986">
    <property type="term" value="C:cell surface"/>
    <property type="evidence" value="ECO:0007669"/>
    <property type="project" value="TreeGrafter"/>
</dbReference>
<dbReference type="AlphaFoldDB" id="A0A177E2G9"/>
<comment type="similarity">
    <text evidence="3">Belongs to the glycosyl hydrolase 17 family.</text>
</comment>
<evidence type="ECO:0000256" key="5">
    <source>
        <dbReference type="ARBA" id="ARBA00022801"/>
    </source>
</evidence>
<dbReference type="GeneID" id="29121008"/>
<dbReference type="EMBL" id="KV441469">
    <property type="protein sequence ID" value="OAG26173.1"/>
    <property type="molecule type" value="Genomic_DNA"/>
</dbReference>
<evidence type="ECO:0000256" key="6">
    <source>
        <dbReference type="SAM" id="MobiDB-lite"/>
    </source>
</evidence>
<sequence length="711" mass="75008">MRYFFCFLFSSCLAQAASKVFTGFNYGAFWSLEANVKKKADFLDGFNLARNLTTDIPFDSARLFTCKAAGTLNEPTEAFDAAVDSKTNLLLGFWITPGQKGGSPDEIVKNEMAALEKGFKKHGQALSDLVIGLSIGSEDIYRAEEAGEIGVTAAVVGQTIAQVKKDIAASPFAQYMKDKPIGHVDTAKYAVVDNADFIGMTAYPYWNKDSIESASTSFQGSLEQVKQHAGNRPVWIAEMGWPSTDTELHSAAVAGVNEAQKFWSEAGCAVFGKYTTFYFELLKDTTPEQKADWSIIDTNTRQPRIRNLSCGNPQAKLPTGASAISQASSQSVGSTPPSIPVSGSPVTPSAPAVILSSESPSTGSSTMHVTVTRTTTVTPQPILPSLAASGDTSLTTFIVTMTSTTIITAQASIVTLASGNQSPSPTNGVASLAQFQVAIGSKTVTVNTTSTTIVFAETTTIAVPRDVPLDVEWCITVVDMDRNSKPITIAAGPAGLDGECISPPTYQGYPYITARSAAEPSKVPIGTDWCVTVADIDRNGRPIPVDAGPAGADGECSVPPTYSGIPVITTLTIDSKAPEPSKELLPMSQAMDLASPSSVQVLAGTVASSASAVTPLPTSSERSQCKRREPRSTPLPASNSTVLVAASITTPTSLYLATSFRVPSGPFGATLSDSPTSMLTVVTDVKVTVEDGHRVAIRRRGINNLFKWIGM</sequence>
<evidence type="ECO:0000256" key="7">
    <source>
        <dbReference type="SAM" id="SignalP"/>
    </source>
</evidence>
<evidence type="ECO:0000256" key="2">
    <source>
        <dbReference type="ARBA" id="ARBA00004196"/>
    </source>
</evidence>
<gene>
    <name evidence="8" type="ORF">CC77DRAFT_952649</name>
</gene>
<evidence type="ECO:0000313" key="9">
    <source>
        <dbReference type="Proteomes" id="UP000077248"/>
    </source>
</evidence>
<dbReference type="GO" id="GO:0009277">
    <property type="term" value="C:fungal-type cell wall"/>
    <property type="evidence" value="ECO:0007669"/>
    <property type="project" value="TreeGrafter"/>
</dbReference>
<feature type="region of interest" description="Disordered" evidence="6">
    <location>
        <begin position="613"/>
        <end position="637"/>
    </location>
</feature>
<evidence type="ECO:0000313" key="8">
    <source>
        <dbReference type="EMBL" id="OAG26173.1"/>
    </source>
</evidence>
<dbReference type="Gene3D" id="3.20.20.80">
    <property type="entry name" value="Glycosidases"/>
    <property type="match status" value="1"/>
</dbReference>
<dbReference type="GO" id="GO:0042973">
    <property type="term" value="F:glucan endo-1,3-beta-D-glucosidase activity"/>
    <property type="evidence" value="ECO:0007669"/>
    <property type="project" value="UniProtKB-EC"/>
</dbReference>
<dbReference type="Proteomes" id="UP000077248">
    <property type="component" value="Unassembled WGS sequence"/>
</dbReference>
<dbReference type="GO" id="GO:0071555">
    <property type="term" value="P:cell wall organization"/>
    <property type="evidence" value="ECO:0007669"/>
    <property type="project" value="TreeGrafter"/>
</dbReference>
<protein>
    <recommendedName>
        <fullName evidence="4">glucan endo-1,3-beta-D-glucosidase</fullName>
        <ecNumber evidence="4">3.2.1.39</ecNumber>
    </recommendedName>
</protein>
<dbReference type="InterPro" id="IPR017853">
    <property type="entry name" value="GH"/>
</dbReference>
<dbReference type="RefSeq" id="XP_018391594.1">
    <property type="nucleotide sequence ID" value="XM_018535414.1"/>
</dbReference>
<dbReference type="EC" id="3.2.1.39" evidence="4"/>
<dbReference type="GO" id="GO:0005576">
    <property type="term" value="C:extracellular region"/>
    <property type="evidence" value="ECO:0007669"/>
    <property type="project" value="TreeGrafter"/>
</dbReference>
<name>A0A177E2G9_ALTAL</name>
<keyword evidence="9" id="KW-1185">Reference proteome</keyword>
<dbReference type="KEGG" id="aalt:CC77DRAFT_952649"/>
<dbReference type="PANTHER" id="PTHR16631">
    <property type="entry name" value="GLUCAN 1,3-BETA-GLUCOSIDASE"/>
    <property type="match status" value="1"/>
</dbReference>
<feature type="signal peptide" evidence="7">
    <location>
        <begin position="1"/>
        <end position="16"/>
    </location>
</feature>
<comment type="catalytic activity">
    <reaction evidence="1">
        <text>Hydrolysis of (1-&gt;3)-beta-D-glucosidic linkages in (1-&gt;3)-beta-D-glucans.</text>
        <dbReference type="EC" id="3.2.1.39"/>
    </reaction>
</comment>